<evidence type="ECO:0000256" key="3">
    <source>
        <dbReference type="ARBA" id="ARBA00017053"/>
    </source>
</evidence>
<dbReference type="RefSeq" id="WP_015597215.1">
    <property type="nucleotide sequence ID" value="NC_021172.1"/>
</dbReference>
<evidence type="ECO:0000256" key="12">
    <source>
        <dbReference type="ARBA" id="ARBA00023136"/>
    </source>
</evidence>
<keyword evidence="12 15" id="KW-0472">Membrane</keyword>
<evidence type="ECO:0000256" key="15">
    <source>
        <dbReference type="SAM" id="Phobius"/>
    </source>
</evidence>
<evidence type="ECO:0000256" key="2">
    <source>
        <dbReference type="ARBA" id="ARBA00008224"/>
    </source>
</evidence>
<dbReference type="HOGENOM" id="CLU_151729_0_0_5"/>
<evidence type="ECO:0000256" key="9">
    <source>
        <dbReference type="ARBA" id="ARBA00022723"/>
    </source>
</evidence>
<dbReference type="GO" id="GO:0005886">
    <property type="term" value="C:plasma membrane"/>
    <property type="evidence" value="ECO:0007669"/>
    <property type="project" value="UniProtKB-SubCell"/>
</dbReference>
<evidence type="ECO:0000256" key="10">
    <source>
        <dbReference type="ARBA" id="ARBA00022914"/>
    </source>
</evidence>
<protein>
    <recommendedName>
        <fullName evidence="3">Mercuric transport protein MerT</fullName>
    </recommendedName>
    <alternativeName>
        <fullName evidence="13">Mercury ion transport protein</fullName>
    </alternativeName>
</protein>
<keyword evidence="10" id="KW-0476">Mercury</keyword>
<comment type="similarity">
    <text evidence="2">Belongs to the MerT family.</text>
</comment>
<evidence type="ECO:0000256" key="11">
    <source>
        <dbReference type="ARBA" id="ARBA00022989"/>
    </source>
</evidence>
<dbReference type="GO" id="GO:0046872">
    <property type="term" value="F:metal ion binding"/>
    <property type="evidence" value="ECO:0007669"/>
    <property type="project" value="UniProtKB-KW"/>
</dbReference>
<comment type="function">
    <text evidence="14">Involved in mercury resistance. Probably transfers a mercuric ion from the periplasmic Hg(2+)-binding protein MerP to the cytoplasmic mercuric reductase MerA.</text>
</comment>
<keyword evidence="4" id="KW-0813">Transport</keyword>
<evidence type="ECO:0000256" key="1">
    <source>
        <dbReference type="ARBA" id="ARBA00004429"/>
    </source>
</evidence>
<keyword evidence="6" id="KW-1003">Cell membrane</keyword>
<comment type="subcellular location">
    <subcellularLocation>
        <location evidence="1">Cell inner membrane</location>
        <topology evidence="1">Multi-pass membrane protein</topology>
    </subcellularLocation>
</comment>
<dbReference type="KEGG" id="hdt:HYPDE_27493"/>
<keyword evidence="9" id="KW-0479">Metal-binding</keyword>
<evidence type="ECO:0000256" key="4">
    <source>
        <dbReference type="ARBA" id="ARBA00022448"/>
    </source>
</evidence>
<evidence type="ECO:0000256" key="13">
    <source>
        <dbReference type="ARBA" id="ARBA00030934"/>
    </source>
</evidence>
<sequence>MSDTPTAIGAGPAQATAVAPARQDGDRTPRLLAAGGILGALGAASCCVIPFALFLAGVSGAWIGNLTALEPYQPIFAGVSLAFIGFGAWRLRRKRQVACADGYCATPQSDRIAKIGLWSAATLVVLAVGFPYVARYFL</sequence>
<dbReference type="EMBL" id="CP005587">
    <property type="protein sequence ID" value="AGK57178.1"/>
    <property type="molecule type" value="Genomic_DNA"/>
</dbReference>
<feature type="transmembrane region" description="Helical" evidence="15">
    <location>
        <begin position="75"/>
        <end position="91"/>
    </location>
</feature>
<keyword evidence="8 15" id="KW-0812">Transmembrane</keyword>
<keyword evidence="7" id="KW-0997">Cell inner membrane</keyword>
<organism evidence="16 17">
    <name type="scientific">Hyphomicrobium denitrificans 1NES1</name>
    <dbReference type="NCBI Taxonomy" id="670307"/>
    <lineage>
        <taxon>Bacteria</taxon>
        <taxon>Pseudomonadati</taxon>
        <taxon>Pseudomonadota</taxon>
        <taxon>Alphaproteobacteria</taxon>
        <taxon>Hyphomicrobiales</taxon>
        <taxon>Hyphomicrobiaceae</taxon>
        <taxon>Hyphomicrobium</taxon>
    </lineage>
</organism>
<dbReference type="Gene3D" id="1.10.287.910">
    <property type="entry name" value="bacterial mercury transporter, merf"/>
    <property type="match status" value="1"/>
</dbReference>
<dbReference type="Pfam" id="PF02411">
    <property type="entry name" value="MerT"/>
    <property type="match status" value="1"/>
</dbReference>
<keyword evidence="5" id="KW-0475">Mercuric resistance</keyword>
<dbReference type="AlphaFoldDB" id="N0B2I9"/>
<dbReference type="OrthoDB" id="9813737at2"/>
<dbReference type="STRING" id="670307.HYPDE_27493"/>
<accession>N0B2I9</accession>
<dbReference type="Proteomes" id="UP000005952">
    <property type="component" value="Chromosome"/>
</dbReference>
<name>N0B2I9_9HYPH</name>
<feature type="transmembrane region" description="Helical" evidence="15">
    <location>
        <begin position="112"/>
        <end position="134"/>
    </location>
</feature>
<keyword evidence="17" id="KW-1185">Reference proteome</keyword>
<proteinExistence type="inferred from homology"/>
<feature type="transmembrane region" description="Helical" evidence="15">
    <location>
        <begin position="31"/>
        <end position="63"/>
    </location>
</feature>
<evidence type="ECO:0000256" key="8">
    <source>
        <dbReference type="ARBA" id="ARBA00022692"/>
    </source>
</evidence>
<evidence type="ECO:0000313" key="17">
    <source>
        <dbReference type="Proteomes" id="UP000005952"/>
    </source>
</evidence>
<keyword evidence="11 15" id="KW-1133">Transmembrane helix</keyword>
<evidence type="ECO:0000313" key="16">
    <source>
        <dbReference type="EMBL" id="AGK57178.1"/>
    </source>
</evidence>
<dbReference type="eggNOG" id="ENOG5031I40">
    <property type="taxonomic scope" value="Bacteria"/>
</dbReference>
<dbReference type="GO" id="GO:0015097">
    <property type="term" value="F:mercury ion transmembrane transporter activity"/>
    <property type="evidence" value="ECO:0007669"/>
    <property type="project" value="InterPro"/>
</dbReference>
<evidence type="ECO:0000256" key="6">
    <source>
        <dbReference type="ARBA" id="ARBA00022475"/>
    </source>
</evidence>
<gene>
    <name evidence="16" type="ORF">HYPDE_27493</name>
</gene>
<reference evidence="16 17" key="1">
    <citation type="journal article" date="2013" name="Genome Announc.">
        <title>Genome sequences for three denitrifying bacterial strains isolated from a uranium- and nitrate-contaminated subsurface environment.</title>
        <authorList>
            <person name="Venkatramanan R."/>
            <person name="Prakash O."/>
            <person name="Woyke T."/>
            <person name="Chain P."/>
            <person name="Goodwin L.A."/>
            <person name="Watson D."/>
            <person name="Brooks S."/>
            <person name="Kostka J.E."/>
            <person name="Green S.J."/>
        </authorList>
    </citation>
    <scope>NUCLEOTIDE SEQUENCE [LARGE SCALE GENOMIC DNA]</scope>
    <source>
        <strain evidence="16 17">1NES1</strain>
    </source>
</reference>
<evidence type="ECO:0000256" key="14">
    <source>
        <dbReference type="ARBA" id="ARBA00045720"/>
    </source>
</evidence>
<evidence type="ECO:0000256" key="5">
    <source>
        <dbReference type="ARBA" id="ARBA00022466"/>
    </source>
</evidence>
<evidence type="ECO:0000256" key="7">
    <source>
        <dbReference type="ARBA" id="ARBA00022519"/>
    </source>
</evidence>
<dbReference type="InterPro" id="IPR003457">
    <property type="entry name" value="Transprt_MerT"/>
</dbReference>